<feature type="transmembrane region" description="Helical" evidence="16">
    <location>
        <begin position="432"/>
        <end position="456"/>
    </location>
</feature>
<keyword evidence="11" id="KW-0961">Cell wall biogenesis/degradation</keyword>
<evidence type="ECO:0000256" key="10">
    <source>
        <dbReference type="ARBA" id="ARBA00023277"/>
    </source>
</evidence>
<feature type="transmembrane region" description="Helical" evidence="16">
    <location>
        <begin position="515"/>
        <end position="533"/>
    </location>
</feature>
<dbReference type="Gene3D" id="3.20.20.80">
    <property type="entry name" value="Glycosidases"/>
    <property type="match status" value="1"/>
</dbReference>
<keyword evidence="7 17" id="KW-0378">Hydrolase</keyword>
<dbReference type="SUPFAM" id="SSF51445">
    <property type="entry name" value="(Trans)glycosidases"/>
    <property type="match status" value="1"/>
</dbReference>
<feature type="transmembrane region" description="Helical" evidence="16">
    <location>
        <begin position="373"/>
        <end position="392"/>
    </location>
</feature>
<dbReference type="EMBL" id="JAGIZB010000004">
    <property type="protein sequence ID" value="MBP0444113.1"/>
    <property type="molecule type" value="Genomic_DNA"/>
</dbReference>
<feature type="transmembrane region" description="Helical" evidence="16">
    <location>
        <begin position="346"/>
        <end position="367"/>
    </location>
</feature>
<evidence type="ECO:0000256" key="3">
    <source>
        <dbReference type="ARBA" id="ARBA00022475"/>
    </source>
</evidence>
<evidence type="ECO:0000256" key="2">
    <source>
        <dbReference type="ARBA" id="ARBA00004236"/>
    </source>
</evidence>
<evidence type="ECO:0000256" key="13">
    <source>
        <dbReference type="ARBA" id="ARBA00037649"/>
    </source>
</evidence>
<evidence type="ECO:0000256" key="7">
    <source>
        <dbReference type="ARBA" id="ARBA00022801"/>
    </source>
</evidence>
<comment type="caution">
    <text evidence="17">The sequence shown here is derived from an EMBL/GenBank/DDBJ whole genome shotgun (WGS) entry which is preliminary data.</text>
</comment>
<keyword evidence="10" id="KW-0119">Carbohydrate metabolism</keyword>
<evidence type="ECO:0000256" key="1">
    <source>
        <dbReference type="ARBA" id="ARBA00004191"/>
    </source>
</evidence>
<keyword evidence="5" id="KW-0964">Secreted</keyword>
<feature type="transmembrane region" description="Helical" evidence="16">
    <location>
        <begin position="462"/>
        <end position="480"/>
    </location>
</feature>
<feature type="transmembrane region" description="Helical" evidence="16">
    <location>
        <begin position="492"/>
        <end position="509"/>
    </location>
</feature>
<dbReference type="InterPro" id="IPR050732">
    <property type="entry name" value="Beta-glucan_modifiers"/>
</dbReference>
<keyword evidence="4" id="KW-0134">Cell wall</keyword>
<dbReference type="PANTHER" id="PTHR16631:SF17">
    <property type="entry name" value="GLUCAN ENDO-1,3-BETA-GLUCOSIDASE BTGC"/>
    <property type="match status" value="1"/>
</dbReference>
<sequence length="542" mass="60647">MAVPRSLTAPALLLGALLTILAWWIPNREQAGDVPMVADRFNSVSFAPFREGQSPLRDIFPSAEQVDEDIRLIAPRVRAIRSYASIEGQYETAEIAGRHGVKMWKGAWLGRDLRQNDREIDALIATANRHPEVVERVVVGNEVLLRRDLPVEELARQIDRVKAAVRQPVTYADVWEFWAQFPELARHVDIVTIHILPYWEDEPLGVDVAMAHVRDVYRRIKAMFPDKPIAIGEIGWPSAGRWREGAVPSRVDQAVFLRQFIQLSREEGFDYNLIEAFDQVWKYRNEGTVGAAWGLWTADRQPKFDLAGPVRENPWWAWYAAAALITGLGLFAATRQAWPRAAGWKLALLSAALGNALAYAYCGGWPYAFDEHLKLAFVVNFAGQVLLSALLLRRAGARLSGERVEPARNGAQASGNIRSIFRGRFRWRDWRAFAFEDLLFLFLFTAAVLQLMLLFDPRYRDFPFPTFAVPLVAVVARALLDDLPRKGGGWAEWLVGGVLVAAALASAAQEGVHNIQALGWSACAIGLALPALLRVRPFSRAA</sequence>
<keyword evidence="16" id="KW-0812">Transmembrane</keyword>
<evidence type="ECO:0000256" key="15">
    <source>
        <dbReference type="ARBA" id="ARBA00043078"/>
    </source>
</evidence>
<gene>
    <name evidence="17" type="ORF">J8J14_04920</name>
</gene>
<comment type="function">
    <text evidence="13">Glucanases play a role in cell expansion during growth, in cell-cell fusion during mating, and in spore release during sporulation. This enzyme may be involved in beta-glucan degradation. Active on laminarin and lichenan.</text>
</comment>
<keyword evidence="12" id="KW-0624">Polysaccharide degradation</keyword>
<keyword evidence="9" id="KW-0325">Glycoprotein</keyword>
<keyword evidence="3" id="KW-1003">Cell membrane</keyword>
<name>A0ABS4AC84_9PROT</name>
<evidence type="ECO:0000256" key="4">
    <source>
        <dbReference type="ARBA" id="ARBA00022512"/>
    </source>
</evidence>
<organism evidence="17 18">
    <name type="scientific">Pararoseomonas baculiformis</name>
    <dbReference type="NCBI Taxonomy" id="2820812"/>
    <lineage>
        <taxon>Bacteria</taxon>
        <taxon>Pseudomonadati</taxon>
        <taxon>Pseudomonadota</taxon>
        <taxon>Alphaproteobacteria</taxon>
        <taxon>Acetobacterales</taxon>
        <taxon>Acetobacteraceae</taxon>
        <taxon>Pararoseomonas</taxon>
    </lineage>
</organism>
<evidence type="ECO:0000256" key="12">
    <source>
        <dbReference type="ARBA" id="ARBA00023326"/>
    </source>
</evidence>
<evidence type="ECO:0000313" key="17">
    <source>
        <dbReference type="EMBL" id="MBP0444113.1"/>
    </source>
</evidence>
<dbReference type="PANTHER" id="PTHR16631">
    <property type="entry name" value="GLUCAN 1,3-BETA-GLUCOSIDASE"/>
    <property type="match status" value="1"/>
</dbReference>
<accession>A0ABS4AC84</accession>
<evidence type="ECO:0000256" key="6">
    <source>
        <dbReference type="ARBA" id="ARBA00022729"/>
    </source>
</evidence>
<evidence type="ECO:0000256" key="16">
    <source>
        <dbReference type="SAM" id="Phobius"/>
    </source>
</evidence>
<evidence type="ECO:0000256" key="8">
    <source>
        <dbReference type="ARBA" id="ARBA00023136"/>
    </source>
</evidence>
<evidence type="ECO:0000256" key="14">
    <source>
        <dbReference type="ARBA" id="ARBA00042373"/>
    </source>
</evidence>
<dbReference type="PROSITE" id="PS00587">
    <property type="entry name" value="GLYCOSYL_HYDROL_F17"/>
    <property type="match status" value="1"/>
</dbReference>
<comment type="subcellular location">
    <subcellularLocation>
        <location evidence="2">Cell membrane</location>
    </subcellularLocation>
    <subcellularLocation>
        <location evidence="1">Secreted</location>
        <location evidence="1">Cell wall</location>
    </subcellularLocation>
</comment>
<keyword evidence="16" id="KW-1133">Transmembrane helix</keyword>
<keyword evidence="6" id="KW-0732">Signal</keyword>
<reference evidence="17 18" key="1">
    <citation type="submission" date="2021-03" db="EMBL/GenBank/DDBJ databases">
        <authorList>
            <person name="So Y."/>
        </authorList>
    </citation>
    <scope>NUCLEOTIDE SEQUENCE [LARGE SCALE GENOMIC DNA]</scope>
    <source>
        <strain evidence="17 18">SSH11</strain>
    </source>
</reference>
<dbReference type="GO" id="GO:0016787">
    <property type="term" value="F:hydrolase activity"/>
    <property type="evidence" value="ECO:0007669"/>
    <property type="project" value="UniProtKB-KW"/>
</dbReference>
<evidence type="ECO:0000256" key="9">
    <source>
        <dbReference type="ARBA" id="ARBA00023180"/>
    </source>
</evidence>
<dbReference type="Proteomes" id="UP000681594">
    <property type="component" value="Unassembled WGS sequence"/>
</dbReference>
<protein>
    <recommendedName>
        <fullName evidence="15">Endo-1,3-beta-glucanase btgC</fullName>
    </recommendedName>
    <alternativeName>
        <fullName evidence="14">Laminarinase btgC</fullName>
    </alternativeName>
</protein>
<dbReference type="RefSeq" id="WP_209378356.1">
    <property type="nucleotide sequence ID" value="NZ_JAGIZB010000004.1"/>
</dbReference>
<evidence type="ECO:0000313" key="18">
    <source>
        <dbReference type="Proteomes" id="UP000681594"/>
    </source>
</evidence>
<keyword evidence="18" id="KW-1185">Reference proteome</keyword>
<evidence type="ECO:0000256" key="11">
    <source>
        <dbReference type="ARBA" id="ARBA00023316"/>
    </source>
</evidence>
<proteinExistence type="predicted"/>
<dbReference type="InterPro" id="IPR000490">
    <property type="entry name" value="Glyco_hydro_17"/>
</dbReference>
<dbReference type="InterPro" id="IPR017853">
    <property type="entry name" value="GH"/>
</dbReference>
<feature type="transmembrane region" description="Helical" evidence="16">
    <location>
        <begin position="315"/>
        <end position="334"/>
    </location>
</feature>
<keyword evidence="8 16" id="KW-0472">Membrane</keyword>
<evidence type="ECO:0000256" key="5">
    <source>
        <dbReference type="ARBA" id="ARBA00022525"/>
    </source>
</evidence>